<accession>A0A9P6NKU6</accession>
<proteinExistence type="predicted"/>
<dbReference type="OrthoDB" id="29523at2759"/>
<feature type="region of interest" description="Disordered" evidence="1">
    <location>
        <begin position="1"/>
        <end position="27"/>
    </location>
</feature>
<dbReference type="Proteomes" id="UP000886653">
    <property type="component" value="Unassembled WGS sequence"/>
</dbReference>
<dbReference type="AlphaFoldDB" id="A0A9P6NKU6"/>
<evidence type="ECO:0000256" key="1">
    <source>
        <dbReference type="SAM" id="MobiDB-lite"/>
    </source>
</evidence>
<evidence type="ECO:0008006" key="4">
    <source>
        <dbReference type="Google" id="ProtNLM"/>
    </source>
</evidence>
<reference evidence="2" key="1">
    <citation type="submission" date="2013-11" db="EMBL/GenBank/DDBJ databases">
        <title>Genome sequence of the fusiform rust pathogen reveals effectors for host alternation and coevolution with pine.</title>
        <authorList>
            <consortium name="DOE Joint Genome Institute"/>
            <person name="Smith K."/>
            <person name="Pendleton A."/>
            <person name="Kubisiak T."/>
            <person name="Anderson C."/>
            <person name="Salamov A."/>
            <person name="Aerts A."/>
            <person name="Riley R."/>
            <person name="Clum A."/>
            <person name="Lindquist E."/>
            <person name="Ence D."/>
            <person name="Campbell M."/>
            <person name="Kronenberg Z."/>
            <person name="Feau N."/>
            <person name="Dhillon B."/>
            <person name="Hamelin R."/>
            <person name="Burleigh J."/>
            <person name="Smith J."/>
            <person name="Yandell M."/>
            <person name="Nelson C."/>
            <person name="Grigoriev I."/>
            <person name="Davis J."/>
        </authorList>
    </citation>
    <scope>NUCLEOTIDE SEQUENCE</scope>
    <source>
        <strain evidence="2">G11</strain>
    </source>
</reference>
<feature type="compositionally biased region" description="Basic and acidic residues" evidence="1">
    <location>
        <begin position="1"/>
        <end position="18"/>
    </location>
</feature>
<evidence type="ECO:0000313" key="2">
    <source>
        <dbReference type="EMBL" id="KAG0145381.1"/>
    </source>
</evidence>
<keyword evidence="3" id="KW-1185">Reference proteome</keyword>
<gene>
    <name evidence="2" type="ORF">CROQUDRAFT_575467</name>
</gene>
<comment type="caution">
    <text evidence="2">The sequence shown here is derived from an EMBL/GenBank/DDBJ whole genome shotgun (WGS) entry which is preliminary data.</text>
</comment>
<organism evidence="2 3">
    <name type="scientific">Cronartium quercuum f. sp. fusiforme G11</name>
    <dbReference type="NCBI Taxonomy" id="708437"/>
    <lineage>
        <taxon>Eukaryota</taxon>
        <taxon>Fungi</taxon>
        <taxon>Dikarya</taxon>
        <taxon>Basidiomycota</taxon>
        <taxon>Pucciniomycotina</taxon>
        <taxon>Pucciniomycetes</taxon>
        <taxon>Pucciniales</taxon>
        <taxon>Coleosporiaceae</taxon>
        <taxon>Cronartium</taxon>
    </lineage>
</organism>
<name>A0A9P6NKU6_9BASI</name>
<protein>
    <recommendedName>
        <fullName evidence="4">G-patch domain-containing protein</fullName>
    </recommendedName>
</protein>
<evidence type="ECO:0000313" key="3">
    <source>
        <dbReference type="Proteomes" id="UP000886653"/>
    </source>
</evidence>
<dbReference type="EMBL" id="MU167277">
    <property type="protein sequence ID" value="KAG0145381.1"/>
    <property type="molecule type" value="Genomic_DNA"/>
</dbReference>
<sequence>MGLSARKEKQKIGDDPRNTKWARNESNPGFKILSSMGWNPTTKTLGLTGDLSETLTTWKKHPTTSLPVIKSDTSGLGANPNIAISSYNGIGGSPCFVKGKLNENQKINL</sequence>